<dbReference type="STRING" id="658187.LDG_5376"/>
<protein>
    <submittedName>
        <fullName evidence="4">Uncharacterized protein</fullName>
    </submittedName>
</protein>
<evidence type="ECO:0000313" key="5">
    <source>
        <dbReference type="Proteomes" id="UP000002770"/>
    </source>
</evidence>
<gene>
    <name evidence="4" type="ORF">LDG_5376</name>
</gene>
<proteinExistence type="predicted"/>
<feature type="chain" id="PRO_5003520857" evidence="3">
    <location>
        <begin position="20"/>
        <end position="186"/>
    </location>
</feature>
<dbReference type="Pfam" id="PF00515">
    <property type="entry name" value="TPR_1"/>
    <property type="match status" value="1"/>
</dbReference>
<keyword evidence="3" id="KW-0732">Signal</keyword>
<feature type="signal peptide" evidence="3">
    <location>
        <begin position="1"/>
        <end position="19"/>
    </location>
</feature>
<dbReference type="Gene3D" id="1.25.40.10">
    <property type="entry name" value="Tetratricopeptide repeat domain"/>
    <property type="match status" value="1"/>
</dbReference>
<accession>G9EJL0</accession>
<keyword evidence="5" id="KW-1185">Reference proteome</keyword>
<sequence>MSRYLVILLALCVSLSTHAWQWQDLWSTPDQQGQDLLAKKKFNEAQQTFTRNDWAATAAYRAGDYQKATALYQELKNEQGYYNSGNALAHLGQYEEAIKAYDKALTLNPANKDAIYNRKLVANLLKRNNKTRNNKTRNNKTRNSKTRNSKTRNSKTRNSKTRNSKTRNSKRKLIVKNNRQKNNGYG</sequence>
<evidence type="ECO:0000256" key="3">
    <source>
        <dbReference type="SAM" id="SignalP"/>
    </source>
</evidence>
<evidence type="ECO:0000256" key="1">
    <source>
        <dbReference type="PROSITE-ProRule" id="PRU00339"/>
    </source>
</evidence>
<feature type="repeat" description="TPR" evidence="1">
    <location>
        <begin position="78"/>
        <end position="111"/>
    </location>
</feature>
<dbReference type="SUPFAM" id="SSF48452">
    <property type="entry name" value="TPR-like"/>
    <property type="match status" value="1"/>
</dbReference>
<name>G9EJL0_9GAMM</name>
<feature type="region of interest" description="Disordered" evidence="2">
    <location>
        <begin position="126"/>
        <end position="186"/>
    </location>
</feature>
<dbReference type="PROSITE" id="PS50293">
    <property type="entry name" value="TPR_REGION"/>
    <property type="match status" value="1"/>
</dbReference>
<dbReference type="HOGENOM" id="CLU_1452756_0_0_6"/>
<evidence type="ECO:0000313" key="4">
    <source>
        <dbReference type="EMBL" id="EHL32420.1"/>
    </source>
</evidence>
<keyword evidence="1" id="KW-0802">TPR repeat</keyword>
<dbReference type="PROSITE" id="PS50005">
    <property type="entry name" value="TPR"/>
    <property type="match status" value="1"/>
</dbReference>
<dbReference type="SMART" id="SM00028">
    <property type="entry name" value="TPR"/>
    <property type="match status" value="1"/>
</dbReference>
<evidence type="ECO:0000256" key="2">
    <source>
        <dbReference type="SAM" id="MobiDB-lite"/>
    </source>
</evidence>
<dbReference type="InParanoid" id="G9EJL0"/>
<dbReference type="AlphaFoldDB" id="G9EJL0"/>
<dbReference type="Proteomes" id="UP000002770">
    <property type="component" value="Unassembled WGS sequence"/>
</dbReference>
<dbReference type="InterPro" id="IPR011990">
    <property type="entry name" value="TPR-like_helical_dom_sf"/>
</dbReference>
<dbReference type="EMBL" id="JH413798">
    <property type="protein sequence ID" value="EHL32420.1"/>
    <property type="molecule type" value="Genomic_DNA"/>
</dbReference>
<feature type="compositionally biased region" description="Basic residues" evidence="2">
    <location>
        <begin position="127"/>
        <end position="174"/>
    </location>
</feature>
<reference evidence="4 5" key="1">
    <citation type="journal article" date="2011" name="BMC Genomics">
        <title>Insight into cross-talk between intra-amoebal pathogens.</title>
        <authorList>
            <person name="Gimenez G."/>
            <person name="Bertelli C."/>
            <person name="Moliner C."/>
            <person name="Robert C."/>
            <person name="Raoult D."/>
            <person name="Fournier P.E."/>
            <person name="Greub G."/>
        </authorList>
    </citation>
    <scope>NUCLEOTIDE SEQUENCE [LARGE SCALE GENOMIC DNA]</scope>
    <source>
        <strain evidence="4 5">LLAP12</strain>
    </source>
</reference>
<dbReference type="InterPro" id="IPR019734">
    <property type="entry name" value="TPR_rpt"/>
</dbReference>
<organism evidence="4 5">
    <name type="scientific">Legionella drancourtii LLAP12</name>
    <dbReference type="NCBI Taxonomy" id="658187"/>
    <lineage>
        <taxon>Bacteria</taxon>
        <taxon>Pseudomonadati</taxon>
        <taxon>Pseudomonadota</taxon>
        <taxon>Gammaproteobacteria</taxon>
        <taxon>Legionellales</taxon>
        <taxon>Legionellaceae</taxon>
        <taxon>Legionella</taxon>
    </lineage>
</organism>
<dbReference type="eggNOG" id="COG0457">
    <property type="taxonomic scope" value="Bacteria"/>
</dbReference>